<evidence type="ECO:0000256" key="4">
    <source>
        <dbReference type="ARBA" id="ARBA00023136"/>
    </source>
</evidence>
<evidence type="ECO:0000256" key="2">
    <source>
        <dbReference type="ARBA" id="ARBA00022692"/>
    </source>
</evidence>
<feature type="transmembrane region" description="Helical" evidence="5">
    <location>
        <begin position="80"/>
        <end position="104"/>
    </location>
</feature>
<evidence type="ECO:0000256" key="1">
    <source>
        <dbReference type="ARBA" id="ARBA00004141"/>
    </source>
</evidence>
<dbReference type="Gene3D" id="1.20.1250.20">
    <property type="entry name" value="MFS general substrate transporter like domains"/>
    <property type="match status" value="1"/>
</dbReference>
<dbReference type="InterPro" id="IPR020846">
    <property type="entry name" value="MFS_dom"/>
</dbReference>
<keyword evidence="4 5" id="KW-0472">Membrane</keyword>
<keyword evidence="8" id="KW-1185">Reference proteome</keyword>
<organism evidence="7 8">
    <name type="scientific">Homarus americanus</name>
    <name type="common">American lobster</name>
    <dbReference type="NCBI Taxonomy" id="6706"/>
    <lineage>
        <taxon>Eukaryota</taxon>
        <taxon>Metazoa</taxon>
        <taxon>Ecdysozoa</taxon>
        <taxon>Arthropoda</taxon>
        <taxon>Crustacea</taxon>
        <taxon>Multicrustacea</taxon>
        <taxon>Malacostraca</taxon>
        <taxon>Eumalacostraca</taxon>
        <taxon>Eucarida</taxon>
        <taxon>Decapoda</taxon>
        <taxon>Pleocyemata</taxon>
        <taxon>Astacidea</taxon>
        <taxon>Nephropoidea</taxon>
        <taxon>Nephropidae</taxon>
        <taxon>Homarus</taxon>
    </lineage>
</organism>
<dbReference type="AlphaFoldDB" id="A0A8J5TIN4"/>
<gene>
    <name evidence="7" type="primary">Orct-L13</name>
    <name evidence="7" type="ORF">Hamer_G016988</name>
</gene>
<dbReference type="PANTHER" id="PTHR24064">
    <property type="entry name" value="SOLUTE CARRIER FAMILY 22 MEMBER"/>
    <property type="match status" value="1"/>
</dbReference>
<dbReference type="GO" id="GO:0016020">
    <property type="term" value="C:membrane"/>
    <property type="evidence" value="ECO:0007669"/>
    <property type="project" value="UniProtKB-SubCell"/>
</dbReference>
<dbReference type="EMBL" id="JAHLQT010004419">
    <property type="protein sequence ID" value="KAG7176024.1"/>
    <property type="molecule type" value="Genomic_DNA"/>
</dbReference>
<feature type="domain" description="Major facilitator superfamily (MFS) profile" evidence="6">
    <location>
        <begin position="1"/>
        <end position="165"/>
    </location>
</feature>
<dbReference type="PROSITE" id="PS50850">
    <property type="entry name" value="MFS"/>
    <property type="match status" value="1"/>
</dbReference>
<dbReference type="InterPro" id="IPR011701">
    <property type="entry name" value="MFS"/>
</dbReference>
<comment type="caution">
    <text evidence="7">The sequence shown here is derived from an EMBL/GenBank/DDBJ whole genome shotgun (WGS) entry which is preliminary data.</text>
</comment>
<keyword evidence="2 5" id="KW-0812">Transmembrane</keyword>
<accession>A0A8J5TIN4</accession>
<protein>
    <submittedName>
        <fullName evidence="7">Organic cation transporter protein-like 13</fullName>
    </submittedName>
</protein>
<reference evidence="7" key="1">
    <citation type="journal article" date="2021" name="Sci. Adv.">
        <title>The American lobster genome reveals insights on longevity, neural, and immune adaptations.</title>
        <authorList>
            <person name="Polinski J.M."/>
            <person name="Zimin A.V."/>
            <person name="Clark K.F."/>
            <person name="Kohn A.B."/>
            <person name="Sadowski N."/>
            <person name="Timp W."/>
            <person name="Ptitsyn A."/>
            <person name="Khanna P."/>
            <person name="Romanova D.Y."/>
            <person name="Williams P."/>
            <person name="Greenwood S.J."/>
            <person name="Moroz L.L."/>
            <person name="Walt D.R."/>
            <person name="Bodnar A.G."/>
        </authorList>
    </citation>
    <scope>NUCLEOTIDE SEQUENCE</scope>
    <source>
        <strain evidence="7">GMGI-L3</strain>
    </source>
</reference>
<evidence type="ECO:0000259" key="6">
    <source>
        <dbReference type="PROSITE" id="PS50850"/>
    </source>
</evidence>
<feature type="transmembrane region" description="Helical" evidence="5">
    <location>
        <begin position="56"/>
        <end position="74"/>
    </location>
</feature>
<evidence type="ECO:0000313" key="8">
    <source>
        <dbReference type="Proteomes" id="UP000747542"/>
    </source>
</evidence>
<sequence>MYVDYLVVGMVYFGLSLSGGNFSADPFLYMTLTGLVEIPSNTIIIPFVARFGRRSLTVLFYLLSGVLLLTLPFIPARIGWLIVTLALVGKMTITSVFNIIFLYASDLFPTEVRTRGMGTSLMMSRVGSMTSPFINDYLNQGDSRQIKLKVVSHHNSCKKWVQPSQ</sequence>
<evidence type="ECO:0000313" key="7">
    <source>
        <dbReference type="EMBL" id="KAG7176024.1"/>
    </source>
</evidence>
<name>A0A8J5TIN4_HOMAM</name>
<evidence type="ECO:0000256" key="3">
    <source>
        <dbReference type="ARBA" id="ARBA00022989"/>
    </source>
</evidence>
<dbReference type="GO" id="GO:0022857">
    <property type="term" value="F:transmembrane transporter activity"/>
    <property type="evidence" value="ECO:0007669"/>
    <property type="project" value="InterPro"/>
</dbReference>
<dbReference type="Pfam" id="PF07690">
    <property type="entry name" value="MFS_1"/>
    <property type="match status" value="1"/>
</dbReference>
<feature type="transmembrane region" description="Helical" evidence="5">
    <location>
        <begin position="27"/>
        <end position="49"/>
    </location>
</feature>
<comment type="subcellular location">
    <subcellularLocation>
        <location evidence="1">Membrane</location>
        <topology evidence="1">Multi-pass membrane protein</topology>
    </subcellularLocation>
</comment>
<keyword evidence="3 5" id="KW-1133">Transmembrane helix</keyword>
<proteinExistence type="predicted"/>
<dbReference type="InterPro" id="IPR036259">
    <property type="entry name" value="MFS_trans_sf"/>
</dbReference>
<dbReference type="Proteomes" id="UP000747542">
    <property type="component" value="Unassembled WGS sequence"/>
</dbReference>
<dbReference type="SUPFAM" id="SSF103473">
    <property type="entry name" value="MFS general substrate transporter"/>
    <property type="match status" value="1"/>
</dbReference>
<evidence type="ECO:0000256" key="5">
    <source>
        <dbReference type="SAM" id="Phobius"/>
    </source>
</evidence>